<dbReference type="InterPro" id="IPR006431">
    <property type="entry name" value="Phage_tape_meas_C"/>
</dbReference>
<feature type="compositionally biased region" description="Polar residues" evidence="1">
    <location>
        <begin position="1"/>
        <end position="10"/>
    </location>
</feature>
<dbReference type="AlphaFoldDB" id="A0A2S4MIR6"/>
<feature type="domain" description="Bacteriophage tail tape measure C-terminal" evidence="2">
    <location>
        <begin position="93"/>
        <end position="167"/>
    </location>
</feature>
<sequence>MSLESATLSSYPRGRRQKGDHEINGDQSSLAKQINQIQQQYAEKSRQLAQQLGKPNGISQDQYNEQLAQLQKWQSDSVGIVTNGHEAMLAAEGNWANGANRALENYEAKAGDVASQAADAFTNAFSGMEDALVQFTTSGKLNFSSLATSIIGDIARISIRALESQALGASGLGSWISGFLGSSGTSQSALSGVTSLLGSSMSSSYTSSVSPYVFHLASGGPVFGPGTSTSDSIPAMLSDGEGVLSVRGMAALGGTQVLNRLNEGQSLMGWQHFATGGAVGKSQSIEVPQSSAGPQFNITFSGAAADSVSSADVTDLTKMLDGWWEQKFAKRMRGQGGAAWQQKYGSVS</sequence>
<protein>
    <submittedName>
        <fullName evidence="3">Lambda family phage tail tape measure protein</fullName>
    </submittedName>
</protein>
<organism evidence="3 4">
    <name type="scientific">Paraburkholderia eburnea</name>
    <dbReference type="NCBI Taxonomy" id="1189126"/>
    <lineage>
        <taxon>Bacteria</taxon>
        <taxon>Pseudomonadati</taxon>
        <taxon>Pseudomonadota</taxon>
        <taxon>Betaproteobacteria</taxon>
        <taxon>Burkholderiales</taxon>
        <taxon>Burkholderiaceae</taxon>
        <taxon>Paraburkholderia</taxon>
    </lineage>
</organism>
<evidence type="ECO:0000313" key="3">
    <source>
        <dbReference type="EMBL" id="POR54561.1"/>
    </source>
</evidence>
<gene>
    <name evidence="3" type="ORF">B0G62_102169</name>
</gene>
<dbReference type="EMBL" id="PQGA01000002">
    <property type="protein sequence ID" value="POR54561.1"/>
    <property type="molecule type" value="Genomic_DNA"/>
</dbReference>
<evidence type="ECO:0000256" key="1">
    <source>
        <dbReference type="SAM" id="MobiDB-lite"/>
    </source>
</evidence>
<dbReference type="OrthoDB" id="8525523at2"/>
<dbReference type="Proteomes" id="UP000237381">
    <property type="component" value="Unassembled WGS sequence"/>
</dbReference>
<feature type="region of interest" description="Disordered" evidence="1">
    <location>
        <begin position="1"/>
        <end position="28"/>
    </location>
</feature>
<evidence type="ECO:0000259" key="2">
    <source>
        <dbReference type="Pfam" id="PF09718"/>
    </source>
</evidence>
<reference evidence="3 4" key="1">
    <citation type="submission" date="2018-01" db="EMBL/GenBank/DDBJ databases">
        <title>Genomic Encyclopedia of Type Strains, Phase III (KMG-III): the genomes of soil and plant-associated and newly described type strains.</title>
        <authorList>
            <person name="Whitman W."/>
        </authorList>
    </citation>
    <scope>NUCLEOTIDE SEQUENCE [LARGE SCALE GENOMIC DNA]</scope>
    <source>
        <strain evidence="3 4">JCM 18070</strain>
    </source>
</reference>
<proteinExistence type="predicted"/>
<comment type="caution">
    <text evidence="3">The sequence shown here is derived from an EMBL/GenBank/DDBJ whole genome shotgun (WGS) entry which is preliminary data.</text>
</comment>
<dbReference type="NCBIfam" id="TIGR01541">
    <property type="entry name" value="tape_meas_lam_C"/>
    <property type="match status" value="1"/>
</dbReference>
<accession>A0A2S4MIR6</accession>
<name>A0A2S4MIR6_9BURK</name>
<dbReference type="RefSeq" id="WP_103703126.1">
    <property type="nucleotide sequence ID" value="NZ_PQGA01000002.1"/>
</dbReference>
<dbReference type="Pfam" id="PF09718">
    <property type="entry name" value="Tape_meas_lam_C"/>
    <property type="match status" value="1"/>
</dbReference>
<evidence type="ECO:0000313" key="4">
    <source>
        <dbReference type="Proteomes" id="UP000237381"/>
    </source>
</evidence>
<keyword evidence="4" id="KW-1185">Reference proteome</keyword>